<gene>
    <name evidence="2" type="ORF">RRU01S_32_00420</name>
</gene>
<evidence type="ECO:0000313" key="2">
    <source>
        <dbReference type="EMBL" id="GAK73180.1"/>
    </source>
</evidence>
<feature type="transmembrane region" description="Helical" evidence="1">
    <location>
        <begin position="12"/>
        <end position="29"/>
    </location>
</feature>
<sequence length="67" mass="7330">MQRLNPGTSVRLRSYAILAVTTVMMLVTGCTSVREPYSQADADKAQIVGFENVRVPLDANISAFIEN</sequence>
<keyword evidence="1" id="KW-0812">Transmembrane</keyword>
<keyword evidence="1" id="KW-1133">Transmembrane helix</keyword>
<comment type="caution">
    <text evidence="2">The sequence shown here is derived from an EMBL/GenBank/DDBJ whole genome shotgun (WGS) entry which is preliminary data.</text>
</comment>
<name>A0A081D2N4_9HYPH</name>
<reference evidence="2 3" key="1">
    <citation type="submission" date="2014-08" db="EMBL/GenBank/DDBJ databases">
        <title>Whole genome shotgun sequence of Rhizobium rubi NBRC 13261.</title>
        <authorList>
            <person name="Katano-Makiyama Y."/>
            <person name="Hosoyama A."/>
            <person name="Hashimoto M."/>
            <person name="Hosoyama Y."/>
            <person name="Noguchi M."/>
            <person name="Tsuchikane K."/>
            <person name="Uohara A."/>
            <person name="Ohji S."/>
            <person name="Ichikawa N."/>
            <person name="Kimura A."/>
            <person name="Yamazoe A."/>
            <person name="Fujita N."/>
        </authorList>
    </citation>
    <scope>NUCLEOTIDE SEQUENCE [LARGE SCALE GENOMIC DNA]</scope>
    <source>
        <strain evidence="2 3">NBRC 13261</strain>
    </source>
</reference>
<proteinExistence type="predicted"/>
<accession>A0A081D2N4</accession>
<organism evidence="2 3">
    <name type="scientific">Agrobacterium rubi TR3 = NBRC 13261</name>
    <dbReference type="NCBI Taxonomy" id="1368415"/>
    <lineage>
        <taxon>Bacteria</taxon>
        <taxon>Pseudomonadati</taxon>
        <taxon>Pseudomonadota</taxon>
        <taxon>Alphaproteobacteria</taxon>
        <taxon>Hyphomicrobiales</taxon>
        <taxon>Rhizobiaceae</taxon>
        <taxon>Rhizobium/Agrobacterium group</taxon>
        <taxon>Agrobacterium</taxon>
    </lineage>
</organism>
<dbReference type="PROSITE" id="PS51257">
    <property type="entry name" value="PROKAR_LIPOPROTEIN"/>
    <property type="match status" value="1"/>
</dbReference>
<protein>
    <submittedName>
        <fullName evidence="2">Uncharacterized protein</fullName>
    </submittedName>
</protein>
<dbReference type="AlphaFoldDB" id="A0A081D2N4"/>
<evidence type="ECO:0000256" key="1">
    <source>
        <dbReference type="SAM" id="Phobius"/>
    </source>
</evidence>
<evidence type="ECO:0000313" key="3">
    <source>
        <dbReference type="Proteomes" id="UP000028701"/>
    </source>
</evidence>
<dbReference type="Proteomes" id="UP000028701">
    <property type="component" value="Unassembled WGS sequence"/>
</dbReference>
<keyword evidence="1" id="KW-0472">Membrane</keyword>
<dbReference type="EMBL" id="BBJU01000032">
    <property type="protein sequence ID" value="GAK73180.1"/>
    <property type="molecule type" value="Genomic_DNA"/>
</dbReference>